<evidence type="ECO:0000256" key="1">
    <source>
        <dbReference type="ARBA" id="ARBA00010641"/>
    </source>
</evidence>
<dbReference type="EMBL" id="CP031320">
    <property type="protein sequence ID" value="AXK32935.1"/>
    <property type="molecule type" value="Genomic_DNA"/>
</dbReference>
<evidence type="ECO:0000313" key="8">
    <source>
        <dbReference type="EMBL" id="AXK32935.1"/>
    </source>
</evidence>
<evidence type="ECO:0000256" key="5">
    <source>
        <dbReference type="ARBA" id="ARBA00023163"/>
    </source>
</evidence>
<protein>
    <recommendedName>
        <fullName evidence="7">RNA polymerase sigma factor 70 region 4 type 2 domain-containing protein</fullName>
    </recommendedName>
</protein>
<dbReference type="GO" id="GO:0003677">
    <property type="term" value="F:DNA binding"/>
    <property type="evidence" value="ECO:0007669"/>
    <property type="project" value="UniProtKB-KW"/>
</dbReference>
<comment type="similarity">
    <text evidence="1">Belongs to the sigma-70 factor family. ECF subfamily.</text>
</comment>
<dbReference type="InterPro" id="IPR013249">
    <property type="entry name" value="RNA_pol_sigma70_r4_t2"/>
</dbReference>
<feature type="region of interest" description="Disordered" evidence="6">
    <location>
        <begin position="1"/>
        <end position="51"/>
    </location>
</feature>
<dbReference type="KEGG" id="sarm:DVA86_10020"/>
<feature type="compositionally biased region" description="Low complexity" evidence="6">
    <location>
        <begin position="1"/>
        <end position="40"/>
    </location>
</feature>
<feature type="compositionally biased region" description="Basic and acidic residues" evidence="6">
    <location>
        <begin position="318"/>
        <end position="338"/>
    </location>
</feature>
<evidence type="ECO:0000256" key="2">
    <source>
        <dbReference type="ARBA" id="ARBA00023015"/>
    </source>
</evidence>
<evidence type="ECO:0000256" key="3">
    <source>
        <dbReference type="ARBA" id="ARBA00023082"/>
    </source>
</evidence>
<keyword evidence="2" id="KW-0805">Transcription regulation</keyword>
<dbReference type="SUPFAM" id="SSF88659">
    <property type="entry name" value="Sigma3 and sigma4 domains of RNA polymerase sigma factors"/>
    <property type="match status" value="1"/>
</dbReference>
<dbReference type="InterPro" id="IPR013324">
    <property type="entry name" value="RNA_pol_sigma_r3/r4-like"/>
</dbReference>
<keyword evidence="5" id="KW-0804">Transcription</keyword>
<dbReference type="InterPro" id="IPR039425">
    <property type="entry name" value="RNA_pol_sigma-70-like"/>
</dbReference>
<dbReference type="GO" id="GO:0016987">
    <property type="term" value="F:sigma factor activity"/>
    <property type="evidence" value="ECO:0007669"/>
    <property type="project" value="UniProtKB-KW"/>
</dbReference>
<dbReference type="PANTHER" id="PTHR43133:SF8">
    <property type="entry name" value="RNA POLYMERASE SIGMA FACTOR HI_1459-RELATED"/>
    <property type="match status" value="1"/>
</dbReference>
<dbReference type="Proteomes" id="UP000254425">
    <property type="component" value="Chromosome"/>
</dbReference>
<dbReference type="Gene3D" id="1.10.10.10">
    <property type="entry name" value="Winged helix-like DNA-binding domain superfamily/Winged helix DNA-binding domain"/>
    <property type="match status" value="1"/>
</dbReference>
<keyword evidence="3" id="KW-0731">Sigma factor</keyword>
<dbReference type="SUPFAM" id="SSF88946">
    <property type="entry name" value="Sigma2 domain of RNA polymerase sigma factors"/>
    <property type="match status" value="1"/>
</dbReference>
<dbReference type="PANTHER" id="PTHR43133">
    <property type="entry name" value="RNA POLYMERASE ECF-TYPE SIGMA FACTO"/>
    <property type="match status" value="1"/>
</dbReference>
<evidence type="ECO:0000259" key="7">
    <source>
        <dbReference type="Pfam" id="PF08281"/>
    </source>
</evidence>
<dbReference type="Pfam" id="PF08281">
    <property type="entry name" value="Sigma70_r4_2"/>
    <property type="match status" value="1"/>
</dbReference>
<keyword evidence="4" id="KW-0238">DNA-binding</keyword>
<reference evidence="8 9" key="1">
    <citation type="submission" date="2018-07" db="EMBL/GenBank/DDBJ databases">
        <title>Draft genome of the type strain Streptomyces armeniacus ATCC 15676.</title>
        <authorList>
            <person name="Labana P."/>
            <person name="Gosse J.T."/>
            <person name="Boddy C.N."/>
        </authorList>
    </citation>
    <scope>NUCLEOTIDE SEQUENCE [LARGE SCALE GENOMIC DNA]</scope>
    <source>
        <strain evidence="8 9">ATCC 15676</strain>
    </source>
</reference>
<gene>
    <name evidence="8" type="ORF">DVA86_10020</name>
</gene>
<accession>A0A345XMR9</accession>
<feature type="domain" description="RNA polymerase sigma factor 70 region 4 type 2" evidence="7">
    <location>
        <begin position="138"/>
        <end position="188"/>
    </location>
</feature>
<dbReference type="Gene3D" id="1.10.1740.10">
    <property type="match status" value="1"/>
</dbReference>
<sequence length="338" mass="36399">MTARSRAQAESEAAAEPTAQPETEAETQAEAGAEPAAADGEPPEDPPAPAFDALYARHAPALTRQAYLLCAHRRIAEHAVAHAFHLAWERWPEVAADPDPVGWVRAAAYEYALSPWHQLHPGCRATRAHPGPPGDRAMLDGLMRLPRSYRRALLLHDGLGLSVEETAIEAEASTAAASARIGHAREALGETVPELRQAPEERRPVLIRERLRLLAAAQPVRTPPPRLVRSCSEQTTRRRTRAAVGLTALVAAATAVSWVTCEGRGGAPPEQHAPASPGLPGFGRQTGGAYLPELRSRNHRMRLGEHGPEPVRPTGRPGRPDRTGQSEPAGRPEDTAQR</sequence>
<dbReference type="RefSeq" id="WP_208877490.1">
    <property type="nucleotide sequence ID" value="NZ_CP031320.1"/>
</dbReference>
<keyword evidence="9" id="KW-1185">Reference proteome</keyword>
<name>A0A345XMR9_9ACTN</name>
<evidence type="ECO:0000256" key="6">
    <source>
        <dbReference type="SAM" id="MobiDB-lite"/>
    </source>
</evidence>
<feature type="region of interest" description="Disordered" evidence="6">
    <location>
        <begin position="264"/>
        <end position="338"/>
    </location>
</feature>
<evidence type="ECO:0000256" key="4">
    <source>
        <dbReference type="ARBA" id="ARBA00023125"/>
    </source>
</evidence>
<dbReference type="AlphaFoldDB" id="A0A345XMR9"/>
<evidence type="ECO:0000313" key="9">
    <source>
        <dbReference type="Proteomes" id="UP000254425"/>
    </source>
</evidence>
<dbReference type="InterPro" id="IPR036388">
    <property type="entry name" value="WH-like_DNA-bd_sf"/>
</dbReference>
<dbReference type="InterPro" id="IPR013325">
    <property type="entry name" value="RNA_pol_sigma_r2"/>
</dbReference>
<organism evidence="8 9">
    <name type="scientific">Streptomyces armeniacus</name>
    <dbReference type="NCBI Taxonomy" id="83291"/>
    <lineage>
        <taxon>Bacteria</taxon>
        <taxon>Bacillati</taxon>
        <taxon>Actinomycetota</taxon>
        <taxon>Actinomycetes</taxon>
        <taxon>Kitasatosporales</taxon>
        <taxon>Streptomycetaceae</taxon>
        <taxon>Streptomyces</taxon>
    </lineage>
</organism>
<dbReference type="GO" id="GO:0006352">
    <property type="term" value="P:DNA-templated transcription initiation"/>
    <property type="evidence" value="ECO:0007669"/>
    <property type="project" value="InterPro"/>
</dbReference>
<proteinExistence type="inferred from homology"/>